<comment type="caution">
    <text evidence="1">The sequence shown here is derived from an EMBL/GenBank/DDBJ whole genome shotgun (WGS) entry which is preliminary data.</text>
</comment>
<dbReference type="AlphaFoldDB" id="A0AAE1EX95"/>
<proteinExistence type="predicted"/>
<dbReference type="Proteomes" id="UP001286313">
    <property type="component" value="Unassembled WGS sequence"/>
</dbReference>
<protein>
    <submittedName>
        <fullName evidence="1">Uncharacterized protein</fullName>
    </submittedName>
</protein>
<organism evidence="1 2">
    <name type="scientific">Petrolisthes cinctipes</name>
    <name type="common">Flat porcelain crab</name>
    <dbReference type="NCBI Taxonomy" id="88211"/>
    <lineage>
        <taxon>Eukaryota</taxon>
        <taxon>Metazoa</taxon>
        <taxon>Ecdysozoa</taxon>
        <taxon>Arthropoda</taxon>
        <taxon>Crustacea</taxon>
        <taxon>Multicrustacea</taxon>
        <taxon>Malacostraca</taxon>
        <taxon>Eumalacostraca</taxon>
        <taxon>Eucarida</taxon>
        <taxon>Decapoda</taxon>
        <taxon>Pleocyemata</taxon>
        <taxon>Anomura</taxon>
        <taxon>Galatheoidea</taxon>
        <taxon>Porcellanidae</taxon>
        <taxon>Petrolisthes</taxon>
    </lineage>
</organism>
<gene>
    <name evidence="1" type="ORF">Pcinc_031131</name>
</gene>
<evidence type="ECO:0000313" key="1">
    <source>
        <dbReference type="EMBL" id="KAK3863056.1"/>
    </source>
</evidence>
<dbReference type="EMBL" id="JAWQEG010004089">
    <property type="protein sequence ID" value="KAK3863056.1"/>
    <property type="molecule type" value="Genomic_DNA"/>
</dbReference>
<sequence length="88" mass="9808">MVFVEREGKQVLVRSYLHDSVTMTEVLRTASHVVRAVRTNKLPTLQKYVNQVAVSGNIVQFGPRLTAVSEVPILRTQAESDTPLGARF</sequence>
<keyword evidence="2" id="KW-1185">Reference proteome</keyword>
<evidence type="ECO:0000313" key="2">
    <source>
        <dbReference type="Proteomes" id="UP001286313"/>
    </source>
</evidence>
<reference evidence="1" key="1">
    <citation type="submission" date="2023-10" db="EMBL/GenBank/DDBJ databases">
        <title>Genome assemblies of two species of porcelain crab, Petrolisthes cinctipes and Petrolisthes manimaculis (Anomura: Porcellanidae).</title>
        <authorList>
            <person name="Angst P."/>
        </authorList>
    </citation>
    <scope>NUCLEOTIDE SEQUENCE</scope>
    <source>
        <strain evidence="1">PB745_01</strain>
        <tissue evidence="1">Gill</tissue>
    </source>
</reference>
<accession>A0AAE1EX95</accession>
<name>A0AAE1EX95_PETCI</name>